<dbReference type="HOGENOM" id="CLU_3327359_0_0_6"/>
<organism evidence="2 3">
    <name type="scientific">Edwardsiella anguillarum ET080813</name>
    <dbReference type="NCBI Taxonomy" id="667120"/>
    <lineage>
        <taxon>Bacteria</taxon>
        <taxon>Pseudomonadati</taxon>
        <taxon>Pseudomonadota</taxon>
        <taxon>Gammaproteobacteria</taxon>
        <taxon>Enterobacterales</taxon>
        <taxon>Hafniaceae</taxon>
        <taxon>Edwardsiella</taxon>
    </lineage>
</organism>
<protein>
    <submittedName>
        <fullName evidence="2">Uncharacterized protein</fullName>
    </submittedName>
</protein>
<dbReference type="Proteomes" id="UP000028681">
    <property type="component" value="Chromosome"/>
</dbReference>
<accession>A0A076LND8</accession>
<name>A0A076LND8_9GAMM</name>
<dbReference type="AlphaFoldDB" id="A0A076LND8"/>
<sequence length="38" mass="4127">MQGEGYLSWILALYGMVDIIISAIGNVLQQKPSIVPHA</sequence>
<dbReference type="EMBL" id="CP006664">
    <property type="protein sequence ID" value="AIJ10025.1"/>
    <property type="molecule type" value="Genomic_DNA"/>
</dbReference>
<keyword evidence="1" id="KW-0812">Transmembrane</keyword>
<keyword evidence="1" id="KW-0472">Membrane</keyword>
<evidence type="ECO:0000256" key="1">
    <source>
        <dbReference type="SAM" id="Phobius"/>
    </source>
</evidence>
<gene>
    <name evidence="2" type="ORF">ETEE_3605</name>
</gene>
<evidence type="ECO:0000313" key="2">
    <source>
        <dbReference type="EMBL" id="AIJ10025.1"/>
    </source>
</evidence>
<proteinExistence type="predicted"/>
<evidence type="ECO:0000313" key="3">
    <source>
        <dbReference type="Proteomes" id="UP000028681"/>
    </source>
</evidence>
<reference evidence="2 3" key="1">
    <citation type="journal article" date="2012" name="PLoS ONE">
        <title>Edwardsiella comparative phylogenomics reveal the new intra/inter-species taxonomic relationships, virulence evolution and niche adaptation mechanisms.</title>
        <authorList>
            <person name="Yang M."/>
            <person name="Lv Y."/>
            <person name="Xiao J."/>
            <person name="Wu H."/>
            <person name="Zheng H."/>
            <person name="Liu Q."/>
            <person name="Zhang Y."/>
            <person name="Wang Q."/>
        </authorList>
    </citation>
    <scope>NUCLEOTIDE SEQUENCE [LARGE SCALE GENOMIC DNA]</scope>
    <source>
        <strain evidence="3">080813</strain>
    </source>
</reference>
<feature type="transmembrane region" description="Helical" evidence="1">
    <location>
        <begin position="6"/>
        <end position="28"/>
    </location>
</feature>
<keyword evidence="1" id="KW-1133">Transmembrane helix</keyword>
<dbReference type="KEGG" id="ete:ETEE_3605"/>